<organism evidence="2 3">
    <name type="scientific">Phaeodactylibacter xiamenensis</name>
    <dbReference type="NCBI Taxonomy" id="1524460"/>
    <lineage>
        <taxon>Bacteria</taxon>
        <taxon>Pseudomonadati</taxon>
        <taxon>Bacteroidota</taxon>
        <taxon>Saprospiria</taxon>
        <taxon>Saprospirales</taxon>
        <taxon>Haliscomenobacteraceae</taxon>
        <taxon>Phaeodactylibacter</taxon>
    </lineage>
</organism>
<dbReference type="InterPro" id="IPR021458">
    <property type="entry name" value="Rv0495c"/>
</dbReference>
<dbReference type="AlphaFoldDB" id="A0A098S7P0"/>
<evidence type="ECO:0000256" key="1">
    <source>
        <dbReference type="ARBA" id="ARBA00093770"/>
    </source>
</evidence>
<dbReference type="EMBL" id="JPOS01000020">
    <property type="protein sequence ID" value="KGE88121.1"/>
    <property type="molecule type" value="Genomic_DNA"/>
</dbReference>
<evidence type="ECO:0000313" key="2">
    <source>
        <dbReference type="EMBL" id="KGE88121.1"/>
    </source>
</evidence>
<accession>A0A098S7P0</accession>
<dbReference type="RefSeq" id="WP_044219303.1">
    <property type="nucleotide sequence ID" value="NZ_CAKZLC010000109.1"/>
</dbReference>
<gene>
    <name evidence="2" type="ORF">IX84_09825</name>
</gene>
<evidence type="ECO:0000313" key="3">
    <source>
        <dbReference type="Proteomes" id="UP000029736"/>
    </source>
</evidence>
<evidence type="ECO:0008006" key="4">
    <source>
        <dbReference type="Google" id="ProtNLM"/>
    </source>
</evidence>
<protein>
    <recommendedName>
        <fullName evidence="4">DUF3109 family protein</fullName>
    </recommendedName>
</protein>
<dbReference type="STRING" id="1524460.IX84_09825"/>
<keyword evidence="3" id="KW-1185">Reference proteome</keyword>
<comment type="caution">
    <text evidence="2">The sequence shown here is derived from an EMBL/GenBank/DDBJ whole genome shotgun (WGS) entry which is preliminary data.</text>
</comment>
<name>A0A098S7P0_9BACT</name>
<proteinExistence type="inferred from homology"/>
<comment type="similarity">
    <text evidence="1">Belongs to the Rv0495c family.</text>
</comment>
<sequence>MLMIGDILISDDVVSEQFICNLDACKGACCWEGDYGAPLEQEELRTLERIYDDIRPFLSPAGRAVIESEGPYTYYEGDAQEFGTPLINNGPCAYMTYDENGVAQCGIERAYKAGATDFKKPISCHLYPIRVERHGATGMEALNYDRWDICSAACTLGKKHQMPVYQFLKEALIRKYGEGFYHQLDAAAKELPQLKK</sequence>
<reference evidence="2 3" key="1">
    <citation type="journal article" date="2014" name="Int. J. Syst. Evol. Microbiol.">
        <title>Phaeodactylibacter xiamenensis gen. nov., sp. nov., a member of the family Saprospiraceae isolated from the marine alga Phaeodactylum tricornutum.</title>
        <authorList>
            <person name="Chen Z.Jr."/>
            <person name="Lei X."/>
            <person name="Lai Q."/>
            <person name="Li Y."/>
            <person name="Zhang B."/>
            <person name="Zhang J."/>
            <person name="Zhang H."/>
            <person name="Yang L."/>
            <person name="Zheng W."/>
            <person name="Tian Y."/>
            <person name="Yu Z."/>
            <person name="Xu H.Jr."/>
            <person name="Zheng T."/>
        </authorList>
    </citation>
    <scope>NUCLEOTIDE SEQUENCE [LARGE SCALE GENOMIC DNA]</scope>
    <source>
        <strain evidence="2 3">KD52</strain>
    </source>
</reference>
<dbReference type="Pfam" id="PF11307">
    <property type="entry name" value="DUF3109"/>
    <property type="match status" value="1"/>
</dbReference>
<dbReference type="Proteomes" id="UP000029736">
    <property type="component" value="Unassembled WGS sequence"/>
</dbReference>
<dbReference type="OrthoDB" id="597501at2"/>